<comment type="caution">
    <text evidence="8">The sequence shown here is derived from an EMBL/GenBank/DDBJ whole genome shotgun (WGS) entry which is preliminary data.</text>
</comment>
<dbReference type="STRING" id="2282107.A0A286UUB8"/>
<feature type="compositionally biased region" description="Polar residues" evidence="6">
    <location>
        <begin position="97"/>
        <end position="114"/>
    </location>
</feature>
<dbReference type="GO" id="GO:1901605">
    <property type="term" value="P:alpha-amino acid metabolic process"/>
    <property type="evidence" value="ECO:0007669"/>
    <property type="project" value="TreeGrafter"/>
</dbReference>
<dbReference type="Gene3D" id="3.40.640.10">
    <property type="entry name" value="Type I PLP-dependent aspartate aminotransferase-like (Major domain)"/>
    <property type="match status" value="1"/>
</dbReference>
<dbReference type="PANTHER" id="PTHR42790:SF19">
    <property type="entry name" value="KYNURENINE_ALPHA-AMINOADIPATE AMINOTRANSFERASE, MITOCHONDRIAL"/>
    <property type="match status" value="1"/>
</dbReference>
<dbReference type="InterPro" id="IPR015424">
    <property type="entry name" value="PyrdxlP-dep_Trfase"/>
</dbReference>
<comment type="cofactor">
    <cofactor evidence="1">
        <name>pyridoxal 5'-phosphate</name>
        <dbReference type="ChEBI" id="CHEBI:597326"/>
    </cofactor>
</comment>
<dbReference type="Proteomes" id="UP000217199">
    <property type="component" value="Unassembled WGS sequence"/>
</dbReference>
<feature type="compositionally biased region" description="Polar residues" evidence="6">
    <location>
        <begin position="10"/>
        <end position="19"/>
    </location>
</feature>
<accession>A0A286UUB8</accession>
<feature type="domain" description="Aminotransferase class I/classII large" evidence="7">
    <location>
        <begin position="189"/>
        <end position="506"/>
    </location>
</feature>
<dbReference type="PANTHER" id="PTHR42790">
    <property type="entry name" value="AMINOTRANSFERASE"/>
    <property type="match status" value="1"/>
</dbReference>
<dbReference type="Pfam" id="PF00155">
    <property type="entry name" value="Aminotran_1_2"/>
    <property type="match status" value="1"/>
</dbReference>
<gene>
    <name evidence="8" type="ORF">PNOK_0026400</name>
</gene>
<dbReference type="GO" id="GO:0030170">
    <property type="term" value="F:pyridoxal phosphate binding"/>
    <property type="evidence" value="ECO:0007669"/>
    <property type="project" value="InterPro"/>
</dbReference>
<dbReference type="EMBL" id="NBII01000001">
    <property type="protein sequence ID" value="PAV23196.1"/>
    <property type="molecule type" value="Genomic_DNA"/>
</dbReference>
<evidence type="ECO:0000256" key="6">
    <source>
        <dbReference type="SAM" id="MobiDB-lite"/>
    </source>
</evidence>
<name>A0A286UUB8_9AGAM</name>
<reference evidence="8 9" key="1">
    <citation type="journal article" date="2017" name="Mol. Ecol.">
        <title>Comparative and population genomic landscape of Phellinus noxius: A hypervariable fungus causing root rot in trees.</title>
        <authorList>
            <person name="Chung C.L."/>
            <person name="Lee T.J."/>
            <person name="Akiba M."/>
            <person name="Lee H.H."/>
            <person name="Kuo T.H."/>
            <person name="Liu D."/>
            <person name="Ke H.M."/>
            <person name="Yokoi T."/>
            <person name="Roa M.B."/>
            <person name="Lu M.J."/>
            <person name="Chang Y.Y."/>
            <person name="Ann P.J."/>
            <person name="Tsai J.N."/>
            <person name="Chen C.Y."/>
            <person name="Tzean S.S."/>
            <person name="Ota Y."/>
            <person name="Hattori T."/>
            <person name="Sahashi N."/>
            <person name="Liou R.F."/>
            <person name="Kikuchi T."/>
            <person name="Tsai I.J."/>
        </authorList>
    </citation>
    <scope>NUCLEOTIDE SEQUENCE [LARGE SCALE GENOMIC DNA]</scope>
    <source>
        <strain evidence="8 9">FFPRI411160</strain>
    </source>
</reference>
<dbReference type="InterPro" id="IPR004839">
    <property type="entry name" value="Aminotransferase_I/II_large"/>
</dbReference>
<keyword evidence="4 8" id="KW-0808">Transferase</keyword>
<keyword evidence="3" id="KW-0032">Aminotransferase</keyword>
<evidence type="ECO:0000256" key="4">
    <source>
        <dbReference type="ARBA" id="ARBA00022679"/>
    </source>
</evidence>
<dbReference type="GO" id="GO:0008483">
    <property type="term" value="F:transaminase activity"/>
    <property type="evidence" value="ECO:0007669"/>
    <property type="project" value="UniProtKB-KW"/>
</dbReference>
<feature type="region of interest" description="Disordered" evidence="6">
    <location>
        <begin position="97"/>
        <end position="124"/>
    </location>
</feature>
<protein>
    <submittedName>
        <fullName evidence="8">PLP-dependent transferase</fullName>
    </submittedName>
</protein>
<feature type="region of interest" description="Disordered" evidence="6">
    <location>
        <begin position="1"/>
        <end position="23"/>
    </location>
</feature>
<evidence type="ECO:0000256" key="2">
    <source>
        <dbReference type="ARBA" id="ARBA00007441"/>
    </source>
</evidence>
<organism evidence="8 9">
    <name type="scientific">Pyrrhoderma noxium</name>
    <dbReference type="NCBI Taxonomy" id="2282107"/>
    <lineage>
        <taxon>Eukaryota</taxon>
        <taxon>Fungi</taxon>
        <taxon>Dikarya</taxon>
        <taxon>Basidiomycota</taxon>
        <taxon>Agaricomycotina</taxon>
        <taxon>Agaricomycetes</taxon>
        <taxon>Hymenochaetales</taxon>
        <taxon>Hymenochaetaceae</taxon>
        <taxon>Pyrrhoderma</taxon>
    </lineage>
</organism>
<proteinExistence type="inferred from homology"/>
<sequence>MASETVFIGHTQSQGQDGSSGFIPLHSNACTHLTQSQNQTRVPPSLPKEFYDQFLSTASRRAAPNAIRELESFEKNPGILTLLAGKPNISTFPMTSLNFSIRSPTPSVPQDENAQTQGQDQGRDQDQILNLSLTGPKMEQALQYGPTTGIPSLVSWLSGLQTVFHNRRVGASLGKQGQDGEGEGEGWRLVIGNGSQDVLYKAAHAILNPGDYVLLESPVYAPFIPVLERLGCNIVAIGTDSQGIKPSSLKSVLENWSEERPRPKVLYTVPFGCNPSGATTSLDRRREILNLARKYNFLIFEDDPYYYLYFGDSPRPPTYFSLELEQPELGRVIRFDSLSKIVSSGFRIGFASGPTPIMDAIDSHTSVSNLQASTLTQVITDTMFRAWGYEGFNAHITNVAGFYKARKETFERHMREYLEGLAEWTSPDTGMFFWVKLLVKPPFANAGAEEVGDDVDSETILPIAVENGIVPLPGSAFMPDRRKTPYIRLSYSQLADDQVEEAVRRLAETVREARKKYFGVM</sequence>
<dbReference type="CDD" id="cd00609">
    <property type="entry name" value="AAT_like"/>
    <property type="match status" value="1"/>
</dbReference>
<dbReference type="InParanoid" id="A0A286UUB8"/>
<dbReference type="OrthoDB" id="691673at2759"/>
<keyword evidence="5" id="KW-0663">Pyridoxal phosphate</keyword>
<evidence type="ECO:0000259" key="7">
    <source>
        <dbReference type="Pfam" id="PF00155"/>
    </source>
</evidence>
<dbReference type="InterPro" id="IPR050859">
    <property type="entry name" value="Class-I_PLP-dep_aminotransf"/>
</dbReference>
<comment type="similarity">
    <text evidence="2">Belongs to the class-I pyridoxal-phosphate-dependent aminotransferase family.</text>
</comment>
<keyword evidence="9" id="KW-1185">Reference proteome</keyword>
<evidence type="ECO:0000256" key="3">
    <source>
        <dbReference type="ARBA" id="ARBA00022576"/>
    </source>
</evidence>
<dbReference type="InterPro" id="IPR015421">
    <property type="entry name" value="PyrdxlP-dep_Trfase_major"/>
</dbReference>
<evidence type="ECO:0000256" key="5">
    <source>
        <dbReference type="ARBA" id="ARBA00022898"/>
    </source>
</evidence>
<dbReference type="SUPFAM" id="SSF53383">
    <property type="entry name" value="PLP-dependent transferases"/>
    <property type="match status" value="1"/>
</dbReference>
<evidence type="ECO:0000256" key="1">
    <source>
        <dbReference type="ARBA" id="ARBA00001933"/>
    </source>
</evidence>
<evidence type="ECO:0000313" key="8">
    <source>
        <dbReference type="EMBL" id="PAV23196.1"/>
    </source>
</evidence>
<evidence type="ECO:0000313" key="9">
    <source>
        <dbReference type="Proteomes" id="UP000217199"/>
    </source>
</evidence>
<dbReference type="AlphaFoldDB" id="A0A286UUB8"/>